<name>I0HJF1_ACTM4</name>
<reference evidence="2 3" key="1">
    <citation type="submission" date="2012-02" db="EMBL/GenBank/DDBJ databases">
        <title>Complete genome sequence of Actinoplanes missouriensis 431 (= NBRC 102363).</title>
        <authorList>
            <person name="Ohnishi Y."/>
            <person name="Ishikawa J."/>
            <person name="Sekine M."/>
            <person name="Hosoyama A."/>
            <person name="Harada T."/>
            <person name="Narita H."/>
            <person name="Hata T."/>
            <person name="Konno Y."/>
            <person name="Tutikane K."/>
            <person name="Fujita N."/>
            <person name="Horinouchi S."/>
            <person name="Hayakawa M."/>
        </authorList>
    </citation>
    <scope>NUCLEOTIDE SEQUENCE [LARGE SCALE GENOMIC DNA]</scope>
    <source>
        <strain evidence="3">ATCC 14538 / DSM 43046 / CBS 188.64 / JCM 3121 / NBRC 102363 / NCIMB 12654 / NRRL B-3342 / UNCC 431</strain>
    </source>
</reference>
<evidence type="ECO:0000259" key="1">
    <source>
        <dbReference type="Pfam" id="PF13569"/>
    </source>
</evidence>
<dbReference type="eggNOG" id="COG3831">
    <property type="taxonomic scope" value="Bacteria"/>
</dbReference>
<keyword evidence="3" id="KW-1185">Reference proteome</keyword>
<dbReference type="RefSeq" id="WP_014448020.1">
    <property type="nucleotide sequence ID" value="NC_017093.1"/>
</dbReference>
<dbReference type="Pfam" id="PF13569">
    <property type="entry name" value="DUF4132"/>
    <property type="match status" value="1"/>
</dbReference>
<evidence type="ECO:0000313" key="3">
    <source>
        <dbReference type="Proteomes" id="UP000007882"/>
    </source>
</evidence>
<proteinExistence type="predicted"/>
<dbReference type="AlphaFoldDB" id="I0HJF1"/>
<dbReference type="EMBL" id="AP012319">
    <property type="protein sequence ID" value="BAL93138.1"/>
    <property type="molecule type" value="Genomic_DNA"/>
</dbReference>
<dbReference type="KEGG" id="ams:AMIS_79180"/>
<dbReference type="STRING" id="512565.AMIS_79180"/>
<organism evidence="2 3">
    <name type="scientific">Actinoplanes missouriensis (strain ATCC 14538 / DSM 43046 / CBS 188.64 / JCM 3121 / NBRC 102363 / NCIMB 12654 / NRRL B-3342 / UNCC 431)</name>
    <dbReference type="NCBI Taxonomy" id="512565"/>
    <lineage>
        <taxon>Bacteria</taxon>
        <taxon>Bacillati</taxon>
        <taxon>Actinomycetota</taxon>
        <taxon>Actinomycetes</taxon>
        <taxon>Micromonosporales</taxon>
        <taxon>Micromonosporaceae</taxon>
        <taxon>Actinoplanes</taxon>
    </lineage>
</organism>
<protein>
    <recommendedName>
        <fullName evidence="1">DUF4132 domain-containing protein</fullName>
    </recommendedName>
</protein>
<accession>I0HJF1</accession>
<feature type="domain" description="DUF4132" evidence="1">
    <location>
        <begin position="834"/>
        <end position="1015"/>
    </location>
</feature>
<dbReference type="InterPro" id="IPR025406">
    <property type="entry name" value="DUF4132"/>
</dbReference>
<dbReference type="HOGENOM" id="CLU_006807_1_1_11"/>
<dbReference type="PATRIC" id="fig|512565.3.peg.7936"/>
<dbReference type="OrthoDB" id="4554725at2"/>
<sequence>MESPFWHRHRFPRRGSAGLTPFVPDPQAREQIQEEMGRRPGYVRQVLAAPTTAESTAVAARAWLDSDPAAPPLGAAAVAAILTSGVWPPRPQVVAFADLLIAERGLRFAAEAAATLSMLLVTDDNPPPRQFPPGAQQRLGVRHLQSGENRQGWQIDIPLQVLLRVRRALATAGDAEHAAVVEALLPYRGAHPYGRRATSVLVPGRSDWVEQDILSAVGDSDAYRAAALVAAAGTGAQLDTLVPVATGWAVIGSTAMVSTVLDGVGVAAAPALFHWFDAGFGDATAQKRLLTALAALPGDEVMRGLIERVDAKYVVGVLTEAAERDPERALRLFAEGAAKRTIADLLRGHVLAHPGLVEEVTPRLGPAAAERVREIVAEARSLVIAPATAVPPLLVSPPWLHRAKAAKPVVISGLSCSDPAAVRWLPGEREQWLETPVHRGGGKWRLGWKQTAERILQGRGQWNEAARFFVDAPDDIARATMRQWRAKDSWEAGPWLRVAVARFQLDALPALLDLAKRGSAEHAALLLPFTSPEVAVVMADWLARLKSLRRLALAWLLRHPAEAAHALIPAALGKAGTARRQAEGALLALHAHGKTIPQRYGPEAAAAIETLLATDPLTILPARMPPVPAWAVPGLLPPVRLRDGSGALPPESITHLITALALSRLDSPWAGLAIIQEACEPADLAEFAWGIFHRWQLAGAEAKENWALDALGLLGDDETVRRLTPLILAWPGDGGHQKAVTGVNVLSAIGSDVALMRLHSIAQRAKFKGLKVAAQTRMTEVADALGLTPEQLADRLVPDFGLAGDGSLRLDYGTRQFVVGFDEQLRPFVTDATGKRLKSLPKPGARDDASSAPAAWKRFAALKKDVRTVAADQVRRLEQAMVRGRRWPLTEFRQFLVDHPLVWHISRRLVWAVFTPAGPVPFRIAEDRTLSTVDDEPFTPAGDAVVGIAHPLDLGAGLAAWADLFADYEILQPFPQLSRDTFGLTPEEAAGGALSRFEGLTLPTTRVLGLERRGWRREEPQDAGMQCRMELVVAPGLEFTLEIDPGIAVGSVDYFPEQKVTAAYLHDGTGDRWRREARGEVALGELPPIAASELLRDMNTLTT</sequence>
<dbReference type="Proteomes" id="UP000007882">
    <property type="component" value="Chromosome"/>
</dbReference>
<gene>
    <name evidence="2" type="ordered locus">AMIS_79180</name>
</gene>
<evidence type="ECO:0000313" key="2">
    <source>
        <dbReference type="EMBL" id="BAL93138.1"/>
    </source>
</evidence>